<evidence type="ECO:0000313" key="2">
    <source>
        <dbReference type="EMBL" id="OQV23490.1"/>
    </source>
</evidence>
<dbReference type="EMBL" id="MTYJ01000011">
    <property type="protein sequence ID" value="OQV23490.1"/>
    <property type="molecule type" value="Genomic_DNA"/>
</dbReference>
<comment type="caution">
    <text evidence="2">The sequence shown here is derived from an EMBL/GenBank/DDBJ whole genome shotgun (WGS) entry which is preliminary data.</text>
</comment>
<feature type="compositionally biased region" description="Basic and acidic residues" evidence="1">
    <location>
        <begin position="130"/>
        <end position="148"/>
    </location>
</feature>
<proteinExistence type="predicted"/>
<feature type="compositionally biased region" description="Polar residues" evidence="1">
    <location>
        <begin position="117"/>
        <end position="127"/>
    </location>
</feature>
<evidence type="ECO:0000256" key="1">
    <source>
        <dbReference type="SAM" id="MobiDB-lite"/>
    </source>
</evidence>
<sequence length="148" mass="16661">MEARKRPHDNAQLESWLPVAMALYCSSRSVFSAKPTESDSQTLGVSVFDRASCLNRVSSYFLCLRSQRGGGRHSITHFSIHNLVLAECHQGHSGSDQQRQQETPGHHTRGRRVIPTISRSNIYNSPPTVRENDRAPLPDVELLRSREP</sequence>
<name>A0A1W0X7Y4_HYPEX</name>
<reference evidence="3" key="1">
    <citation type="submission" date="2017-01" db="EMBL/GenBank/DDBJ databases">
        <title>Comparative genomics of anhydrobiosis in the tardigrade Hypsibius dujardini.</title>
        <authorList>
            <person name="Yoshida Y."/>
            <person name="Koutsovoulos G."/>
            <person name="Laetsch D."/>
            <person name="Stevens L."/>
            <person name="Kumar S."/>
            <person name="Horikawa D."/>
            <person name="Ishino K."/>
            <person name="Komine S."/>
            <person name="Tomita M."/>
            <person name="Blaxter M."/>
            <person name="Arakawa K."/>
        </authorList>
    </citation>
    <scope>NUCLEOTIDE SEQUENCE [LARGE SCALE GENOMIC DNA]</scope>
    <source>
        <strain evidence="3">Z151</strain>
    </source>
</reference>
<organism evidence="2 3">
    <name type="scientific">Hypsibius exemplaris</name>
    <name type="common">Freshwater tardigrade</name>
    <dbReference type="NCBI Taxonomy" id="2072580"/>
    <lineage>
        <taxon>Eukaryota</taxon>
        <taxon>Metazoa</taxon>
        <taxon>Ecdysozoa</taxon>
        <taxon>Tardigrada</taxon>
        <taxon>Eutardigrada</taxon>
        <taxon>Parachela</taxon>
        <taxon>Hypsibioidea</taxon>
        <taxon>Hypsibiidae</taxon>
        <taxon>Hypsibius</taxon>
    </lineage>
</organism>
<gene>
    <name evidence="2" type="ORF">BV898_02607</name>
</gene>
<keyword evidence="3" id="KW-1185">Reference proteome</keyword>
<feature type="region of interest" description="Disordered" evidence="1">
    <location>
        <begin position="90"/>
        <end position="148"/>
    </location>
</feature>
<protein>
    <submittedName>
        <fullName evidence="2">Uncharacterized protein</fullName>
    </submittedName>
</protein>
<dbReference type="AlphaFoldDB" id="A0A1W0X7Y4"/>
<evidence type="ECO:0000313" key="3">
    <source>
        <dbReference type="Proteomes" id="UP000192578"/>
    </source>
</evidence>
<dbReference type="Proteomes" id="UP000192578">
    <property type="component" value="Unassembled WGS sequence"/>
</dbReference>
<accession>A0A1W0X7Y4</accession>
<feature type="compositionally biased region" description="Polar residues" evidence="1">
    <location>
        <begin position="92"/>
        <end position="103"/>
    </location>
</feature>